<proteinExistence type="predicted"/>
<dbReference type="EMBL" id="JYDL01000058">
    <property type="protein sequence ID" value="KRX19500.1"/>
    <property type="molecule type" value="Genomic_DNA"/>
</dbReference>
<feature type="region of interest" description="Disordered" evidence="2">
    <location>
        <begin position="540"/>
        <end position="585"/>
    </location>
</feature>
<dbReference type="Proteomes" id="UP000054630">
    <property type="component" value="Unassembled WGS sequence"/>
</dbReference>
<protein>
    <submittedName>
        <fullName evidence="3">Hamartin</fullName>
    </submittedName>
</protein>
<dbReference type="InterPro" id="IPR016024">
    <property type="entry name" value="ARM-type_fold"/>
</dbReference>
<reference evidence="3 4" key="1">
    <citation type="submission" date="2015-01" db="EMBL/GenBank/DDBJ databases">
        <title>Evolution of Trichinella species and genotypes.</title>
        <authorList>
            <person name="Korhonen P.K."/>
            <person name="Edoardo P."/>
            <person name="Giuseppe L.R."/>
            <person name="Gasser R.B."/>
        </authorList>
    </citation>
    <scope>NUCLEOTIDE SEQUENCE [LARGE SCALE GENOMIC DNA]</scope>
    <source>
        <strain evidence="3">ISS37</strain>
    </source>
</reference>
<feature type="region of interest" description="Disordered" evidence="2">
    <location>
        <begin position="330"/>
        <end position="352"/>
    </location>
</feature>
<evidence type="ECO:0000313" key="4">
    <source>
        <dbReference type="Proteomes" id="UP000054630"/>
    </source>
</evidence>
<keyword evidence="4" id="KW-1185">Reference proteome</keyword>
<accession>A0A0V0RYF1</accession>
<feature type="compositionally biased region" description="Polar residues" evidence="2">
    <location>
        <begin position="1039"/>
        <end position="1072"/>
    </location>
</feature>
<sequence>MDNNENPNLECMLALMKSTDPVLSDEASTTLKNIINNGDNDILKNCFEQYVKTGCKVILDVLISVKAPMDRILLEYISSILQMYPFAVLDFLFLTVKKSPTWIHHLTENAFFQKLTEFVEQSNNVAFVIGILYVLSSLLPQLPSLSSELDTLFRLLIAAAKLLYDHDTGYKRALRKALVIYCQNLYTLYPCSFIGYMRSEFASQPPNSSQLSFFATIIRPIFKAITVHPLIITSTKDAEISKDRWLNKEPNDCFIESLDVSVDQTDDCMLECIPTEVTTVPNVYYTNWQGAVSNFNSEASSSDVVELHRRGSGGNLASFMSKYWPIRNPKSDSQDAKSVDGRMGAEKNELKPRLRCQTTPRSEHELLVSKRERALNESRKVLNLTATTTTTTAAGKDSSTDSPPPVTPTYGSVGSCNEDPGATSKFSSAASHQPLKQRRSFGSAIAKLFRLSQHTGSSSKTPSLVPLSPTKKGFGFGESVFPNMIRLVERDSDTRTLLKQAEAQPTEVAKEANEEDSPPNAEQLRTVAAQLIKEPQTADVKHCSSISSSTGQVFSGKSSSFLGPPPQMRNITSAGQQQQQQQRKLTKQISSAVLCSNSATVGTTGLSVTATSLLTKAEQAKHEDNKAQKKMPILLLKRFSSCPNLTFITGDNNKPTFTNTVVNTMLPASPSIFPAFASSPIQQQQYGDIRPEVEINGNSVDEIYINLGEELYSEMKGRLTNLYNIPTDTVQARRHSNDNEDEKPIQLDNASIWKMKIHLLEYELEFERYKRDQHAERNQRLNDRLKHLIALEQYLQSNLIQIRWLFHQRSVLNERVAKLKSENLRIQNTFSEKERTWLKRYAQLNRENQQLKQNVQSVEQTVDSIEGETIKVFQKLEVVSKELTEKQMKMEAWEKNVQSCGIREQGLQLTVRTLQDQLAAITEQCREYETKKLDLVMTEKQLAEVEALIEQQAEKIDRLKSTSWTRCHKQRIAMHQPRMLRLQLAAKEKLIAKLKALTERENSEIQALHHMHAQLQAVCCEKDWHLVDFYKQMNAANVDDSSGQTADTSTAQTGDPSSLTTTRTEPNTSSADSTDHFRSSA</sequence>
<organism evidence="3 4">
    <name type="scientific">Trichinella nelsoni</name>
    <dbReference type="NCBI Taxonomy" id="6336"/>
    <lineage>
        <taxon>Eukaryota</taxon>
        <taxon>Metazoa</taxon>
        <taxon>Ecdysozoa</taxon>
        <taxon>Nematoda</taxon>
        <taxon>Enoplea</taxon>
        <taxon>Dorylaimia</taxon>
        <taxon>Trichinellida</taxon>
        <taxon>Trichinellidae</taxon>
        <taxon>Trichinella</taxon>
    </lineage>
</organism>
<evidence type="ECO:0000256" key="1">
    <source>
        <dbReference type="SAM" id="Coils"/>
    </source>
</evidence>
<dbReference type="GO" id="GO:0033596">
    <property type="term" value="C:TSC1-TSC2 complex"/>
    <property type="evidence" value="ECO:0007669"/>
    <property type="project" value="TreeGrafter"/>
</dbReference>
<dbReference type="Pfam" id="PF04388">
    <property type="entry name" value="Hamartin"/>
    <property type="match status" value="1"/>
</dbReference>
<feature type="compositionally biased region" description="Polar residues" evidence="2">
    <location>
        <begin position="544"/>
        <end position="561"/>
    </location>
</feature>
<evidence type="ECO:0000313" key="3">
    <source>
        <dbReference type="EMBL" id="KRX19500.1"/>
    </source>
</evidence>
<comment type="caution">
    <text evidence="3">The sequence shown here is derived from an EMBL/GenBank/DDBJ whole genome shotgun (WGS) entry which is preliminary data.</text>
</comment>
<dbReference type="OrthoDB" id="6022054at2759"/>
<feature type="region of interest" description="Disordered" evidence="2">
    <location>
        <begin position="378"/>
        <end position="438"/>
    </location>
</feature>
<feature type="compositionally biased region" description="Low complexity" evidence="2">
    <location>
        <begin position="385"/>
        <end position="394"/>
    </location>
</feature>
<dbReference type="PANTHER" id="PTHR15154:SF2">
    <property type="entry name" value="HAMARTIN"/>
    <property type="match status" value="1"/>
</dbReference>
<dbReference type="InterPro" id="IPR007483">
    <property type="entry name" value="Hamartin"/>
</dbReference>
<dbReference type="GO" id="GO:0032007">
    <property type="term" value="P:negative regulation of TOR signaling"/>
    <property type="evidence" value="ECO:0007669"/>
    <property type="project" value="TreeGrafter"/>
</dbReference>
<feature type="coiled-coil region" evidence="1">
    <location>
        <begin position="834"/>
        <end position="1000"/>
    </location>
</feature>
<gene>
    <name evidence="3" type="primary">Tsc1</name>
    <name evidence="3" type="ORF">T07_12315</name>
</gene>
<dbReference type="SUPFAM" id="SSF48371">
    <property type="entry name" value="ARM repeat"/>
    <property type="match status" value="1"/>
</dbReference>
<dbReference type="AlphaFoldDB" id="A0A0V0RYF1"/>
<evidence type="ECO:0000256" key="2">
    <source>
        <dbReference type="SAM" id="MobiDB-lite"/>
    </source>
</evidence>
<dbReference type="STRING" id="6336.A0A0V0RYF1"/>
<dbReference type="PANTHER" id="PTHR15154">
    <property type="entry name" value="HAMARTIN"/>
    <property type="match status" value="1"/>
</dbReference>
<feature type="region of interest" description="Disordered" evidence="2">
    <location>
        <begin position="1039"/>
        <end position="1081"/>
    </location>
</feature>
<name>A0A0V0RYF1_9BILA</name>
<keyword evidence="1" id="KW-0175">Coiled coil</keyword>
<dbReference type="GO" id="GO:0051726">
    <property type="term" value="P:regulation of cell cycle"/>
    <property type="evidence" value="ECO:0007669"/>
    <property type="project" value="TreeGrafter"/>
</dbReference>